<keyword evidence="2" id="KW-1133">Transmembrane helix</keyword>
<feature type="transmembrane region" description="Helical" evidence="2">
    <location>
        <begin position="47"/>
        <end position="70"/>
    </location>
</feature>
<keyword evidence="2" id="KW-0812">Transmembrane</keyword>
<feature type="transmembrane region" description="Helical" evidence="2">
    <location>
        <begin position="108"/>
        <end position="127"/>
    </location>
</feature>
<dbReference type="Proteomes" id="UP001055439">
    <property type="component" value="Chromosome 7"/>
</dbReference>
<feature type="transmembrane region" description="Helical" evidence="2">
    <location>
        <begin position="21"/>
        <end position="41"/>
    </location>
</feature>
<keyword evidence="2" id="KW-0472">Membrane</keyword>
<name>A0A9E7KLZ0_9LILI</name>
<evidence type="ECO:0000313" key="3">
    <source>
        <dbReference type="EMBL" id="URE20749.1"/>
    </source>
</evidence>
<keyword evidence="4" id="KW-1185">Reference proteome</keyword>
<proteinExistence type="predicted"/>
<sequence>MDKSSRVCSGGLPYTRPAWQLVLPAMVCVGVYATIPARAGLDPAHPLHLPLLLLIWSDVLTSLGLAFAAVATPRGERIKEKAAAIAVALLLLVLALRVALLLPVAPSAGFYGLFLLLGIGCGVPYAMRSRKKEQHNLRAGAPDSGAQQTISDKVSRAV</sequence>
<dbReference type="EMBL" id="CP097509">
    <property type="protein sequence ID" value="URE20749.1"/>
    <property type="molecule type" value="Genomic_DNA"/>
</dbReference>
<evidence type="ECO:0000256" key="2">
    <source>
        <dbReference type="SAM" id="Phobius"/>
    </source>
</evidence>
<evidence type="ECO:0000313" key="4">
    <source>
        <dbReference type="Proteomes" id="UP001055439"/>
    </source>
</evidence>
<feature type="region of interest" description="Disordered" evidence="1">
    <location>
        <begin position="134"/>
        <end position="158"/>
    </location>
</feature>
<gene>
    <name evidence="3" type="ORF">MUK42_27339</name>
</gene>
<accession>A0A9E7KLZ0</accession>
<organism evidence="3 4">
    <name type="scientific">Musa troglodytarum</name>
    <name type="common">fe'i banana</name>
    <dbReference type="NCBI Taxonomy" id="320322"/>
    <lineage>
        <taxon>Eukaryota</taxon>
        <taxon>Viridiplantae</taxon>
        <taxon>Streptophyta</taxon>
        <taxon>Embryophyta</taxon>
        <taxon>Tracheophyta</taxon>
        <taxon>Spermatophyta</taxon>
        <taxon>Magnoliopsida</taxon>
        <taxon>Liliopsida</taxon>
        <taxon>Zingiberales</taxon>
        <taxon>Musaceae</taxon>
        <taxon>Musa</taxon>
    </lineage>
</organism>
<reference evidence="3" key="1">
    <citation type="submission" date="2022-05" db="EMBL/GenBank/DDBJ databases">
        <title>The Musa troglodytarum L. genome provides insights into the mechanism of non-climacteric behaviour and enrichment of carotenoids.</title>
        <authorList>
            <person name="Wang J."/>
        </authorList>
    </citation>
    <scope>NUCLEOTIDE SEQUENCE</scope>
    <source>
        <tissue evidence="3">Leaf</tissue>
    </source>
</reference>
<feature type="transmembrane region" description="Helical" evidence="2">
    <location>
        <begin position="82"/>
        <end position="102"/>
    </location>
</feature>
<protein>
    <submittedName>
        <fullName evidence="3">Uncharacterized protein</fullName>
    </submittedName>
</protein>
<dbReference type="OrthoDB" id="10482966at2759"/>
<evidence type="ECO:0000256" key="1">
    <source>
        <dbReference type="SAM" id="MobiDB-lite"/>
    </source>
</evidence>
<dbReference type="AlphaFoldDB" id="A0A9E7KLZ0"/>